<comment type="caution">
    <text evidence="1">The sequence shown here is derived from an EMBL/GenBank/DDBJ whole genome shotgun (WGS) entry which is preliminary data.</text>
</comment>
<evidence type="ECO:0000313" key="1">
    <source>
        <dbReference type="EMBL" id="MED6126806.1"/>
    </source>
</evidence>
<dbReference type="Proteomes" id="UP001341840">
    <property type="component" value="Unassembled WGS sequence"/>
</dbReference>
<reference evidence="1 2" key="1">
    <citation type="journal article" date="2023" name="Plants (Basel)">
        <title>Bridging the Gap: Combining Genomics and Transcriptomics Approaches to Understand Stylosanthes scabra, an Orphan Legume from the Brazilian Caatinga.</title>
        <authorList>
            <person name="Ferreira-Neto J.R.C."/>
            <person name="da Silva M.D."/>
            <person name="Binneck E."/>
            <person name="de Melo N.F."/>
            <person name="da Silva R.H."/>
            <person name="de Melo A.L.T.M."/>
            <person name="Pandolfi V."/>
            <person name="Bustamante F.O."/>
            <person name="Brasileiro-Vidal A.C."/>
            <person name="Benko-Iseppon A.M."/>
        </authorList>
    </citation>
    <scope>NUCLEOTIDE SEQUENCE [LARGE SCALE GENOMIC DNA]</scope>
    <source>
        <tissue evidence="1">Leaves</tissue>
    </source>
</reference>
<sequence>MVLAFRDIAPQAPTHILINPKFRDELTGLSKTKFILPASTQEWVLQSVRDAWNRFKTKIKHKHFLPYENVEDILKNRPKQVPPSEFIRLILYWSHPLIQDNDEDIHEIKLLVIIMAFSMQG</sequence>
<organism evidence="1 2">
    <name type="scientific">Stylosanthes scabra</name>
    <dbReference type="NCBI Taxonomy" id="79078"/>
    <lineage>
        <taxon>Eukaryota</taxon>
        <taxon>Viridiplantae</taxon>
        <taxon>Streptophyta</taxon>
        <taxon>Embryophyta</taxon>
        <taxon>Tracheophyta</taxon>
        <taxon>Spermatophyta</taxon>
        <taxon>Magnoliopsida</taxon>
        <taxon>eudicotyledons</taxon>
        <taxon>Gunneridae</taxon>
        <taxon>Pentapetalae</taxon>
        <taxon>rosids</taxon>
        <taxon>fabids</taxon>
        <taxon>Fabales</taxon>
        <taxon>Fabaceae</taxon>
        <taxon>Papilionoideae</taxon>
        <taxon>50 kb inversion clade</taxon>
        <taxon>dalbergioids sensu lato</taxon>
        <taxon>Dalbergieae</taxon>
        <taxon>Pterocarpus clade</taxon>
        <taxon>Stylosanthes</taxon>
    </lineage>
</organism>
<keyword evidence="2" id="KW-1185">Reference proteome</keyword>
<accession>A0ABU6RRQ5</accession>
<dbReference type="EMBL" id="JASCZI010031457">
    <property type="protein sequence ID" value="MED6126806.1"/>
    <property type="molecule type" value="Genomic_DNA"/>
</dbReference>
<proteinExistence type="predicted"/>
<protein>
    <submittedName>
        <fullName evidence="1">Uncharacterized protein</fullName>
    </submittedName>
</protein>
<gene>
    <name evidence="1" type="ORF">PIB30_082062</name>
</gene>
<dbReference type="PANTHER" id="PTHR33144">
    <property type="entry name" value="OS10G0409366 PROTEIN-RELATED"/>
    <property type="match status" value="1"/>
</dbReference>
<name>A0ABU6RRQ5_9FABA</name>
<dbReference type="PANTHER" id="PTHR33144:SF16">
    <property type="entry name" value="OS02G0129000 PROTEIN"/>
    <property type="match status" value="1"/>
</dbReference>
<evidence type="ECO:0000313" key="2">
    <source>
        <dbReference type="Proteomes" id="UP001341840"/>
    </source>
</evidence>